<gene>
    <name evidence="1" type="ORF">AWH56_23995</name>
</gene>
<dbReference type="OrthoDB" id="8115576at2"/>
<name>A0A1S2KUE8_9BACI</name>
<sequence length="61" mass="7137">MCPLTDYLLGLTEKPKYKMERNVYKVLYSSNLHWNGIPIEEGDLQPIRTMLENILNARAKN</sequence>
<comment type="caution">
    <text evidence="1">The sequence shown here is derived from an EMBL/GenBank/DDBJ whole genome shotgun (WGS) entry which is preliminary data.</text>
</comment>
<organism evidence="1">
    <name type="scientific">Anaerobacillus isosaccharinicus</name>
    <dbReference type="NCBI Taxonomy" id="1532552"/>
    <lineage>
        <taxon>Bacteria</taxon>
        <taxon>Bacillati</taxon>
        <taxon>Bacillota</taxon>
        <taxon>Bacilli</taxon>
        <taxon>Bacillales</taxon>
        <taxon>Bacillaceae</taxon>
        <taxon>Anaerobacillus</taxon>
    </lineage>
</organism>
<proteinExistence type="predicted"/>
<accession>A0A1S2KUE8</accession>
<dbReference type="EMBL" id="LQXD01000206">
    <property type="protein sequence ID" value="OIJ03788.1"/>
    <property type="molecule type" value="Genomic_DNA"/>
</dbReference>
<evidence type="ECO:0000313" key="1">
    <source>
        <dbReference type="EMBL" id="OIJ03788.1"/>
    </source>
</evidence>
<dbReference type="AlphaFoldDB" id="A0A1S2KUE8"/>
<reference evidence="1" key="1">
    <citation type="submission" date="2016-10" db="EMBL/GenBank/DDBJ databases">
        <title>Draft genome sequences of four alkaliphilic bacteria belonging to the Anaerobacillus genus.</title>
        <authorList>
            <person name="Bassil N.M."/>
            <person name="Lloyd J.R."/>
        </authorList>
    </citation>
    <scope>NUCLEOTIDE SEQUENCE [LARGE SCALE GENOMIC DNA]</scope>
    <source>
        <strain evidence="1">NB2006</strain>
    </source>
</reference>
<protein>
    <submittedName>
        <fullName evidence="1">Uncharacterized protein</fullName>
    </submittedName>
</protein>